<dbReference type="Proteomes" id="UP000294028">
    <property type="component" value="Unassembled WGS sequence"/>
</dbReference>
<dbReference type="InterPro" id="IPR006869">
    <property type="entry name" value="DUF547"/>
</dbReference>
<feature type="domain" description="DUF547" evidence="1">
    <location>
        <begin position="53"/>
        <end position="176"/>
    </location>
</feature>
<name>A0A482T9I6_9EURY</name>
<proteinExistence type="predicted"/>
<gene>
    <name evidence="2" type="ORF">ELS19_04980</name>
</gene>
<dbReference type="PANTHER" id="PTHR46361">
    <property type="entry name" value="ELECTRON CARRIER/ PROTEIN DISULFIDE OXIDOREDUCTASE"/>
    <property type="match status" value="1"/>
</dbReference>
<dbReference type="AlphaFoldDB" id="A0A482T9I6"/>
<dbReference type="Pfam" id="PF04784">
    <property type="entry name" value="DUF547"/>
    <property type="match status" value="1"/>
</dbReference>
<accession>A0A482T9I6</accession>
<sequence length="253" mass="28405">MPVSLPSATADADPVALAAQYLRAVRTDTGGATVDARERLSALDPTTLTRRLSDDARRIAFWLNVYNAFVQDCLSDDPESFDRTRFFRRAQVPVAGQLLSLNDIEHGILRRSMLSWGLGYLPRPFPNAFERAARVDERDFRIHFALNCGAASCPPVAVYDPETLDADLDWITEGYLDSEVVYDRSAGTVTVPRLFLWYRGDFGGGRGIRRILRQYGQIPDGEAPKLRYRGYDWSLSLGNYAEENSEAEDDRSA</sequence>
<dbReference type="PANTHER" id="PTHR46361:SF3">
    <property type="entry name" value="ELECTRON CARRIER_ PROTEIN DISULFIDE OXIDOREDUCTASE"/>
    <property type="match status" value="1"/>
</dbReference>
<evidence type="ECO:0000313" key="3">
    <source>
        <dbReference type="Proteomes" id="UP000294028"/>
    </source>
</evidence>
<evidence type="ECO:0000313" key="2">
    <source>
        <dbReference type="EMBL" id="RYJ13382.1"/>
    </source>
</evidence>
<organism evidence="2 3">
    <name type="scientific">Halogeometricum borinquense</name>
    <dbReference type="NCBI Taxonomy" id="60847"/>
    <lineage>
        <taxon>Archaea</taxon>
        <taxon>Methanobacteriati</taxon>
        <taxon>Methanobacteriota</taxon>
        <taxon>Stenosarchaea group</taxon>
        <taxon>Halobacteria</taxon>
        <taxon>Halobacteriales</taxon>
        <taxon>Haloferacaceae</taxon>
        <taxon>Halogeometricum</taxon>
    </lineage>
</organism>
<comment type="caution">
    <text evidence="2">The sequence shown here is derived from an EMBL/GenBank/DDBJ whole genome shotgun (WGS) entry which is preliminary data.</text>
</comment>
<evidence type="ECO:0000259" key="1">
    <source>
        <dbReference type="Pfam" id="PF04784"/>
    </source>
</evidence>
<reference evidence="2 3" key="1">
    <citation type="submission" date="2018-12" db="EMBL/GenBank/DDBJ databases">
        <title>Genome analysis provides insights into bioremediation potentialities of Halogeometricum borinquense strain N11.</title>
        <authorList>
            <person name="Najjari A."/>
            <person name="Youssef N."/>
            <person name="Fhoula I."/>
            <person name="Ben Dhia O."/>
            <person name="Mahjoubi M."/>
            <person name="Ouzari H.I."/>
            <person name="Cherif A."/>
        </authorList>
    </citation>
    <scope>NUCLEOTIDE SEQUENCE [LARGE SCALE GENOMIC DNA]</scope>
    <source>
        <strain evidence="2 3">N11</strain>
    </source>
</reference>
<protein>
    <submittedName>
        <fullName evidence="2">DUF547 domain-containing protein</fullName>
    </submittedName>
</protein>
<dbReference type="RefSeq" id="WP_129783817.1">
    <property type="nucleotide sequence ID" value="NZ_RZHH01000002.1"/>
</dbReference>
<dbReference type="EMBL" id="RZHH01000002">
    <property type="protein sequence ID" value="RYJ13382.1"/>
    <property type="molecule type" value="Genomic_DNA"/>
</dbReference>